<dbReference type="EMBL" id="JAUHHV010000006">
    <property type="protein sequence ID" value="KAK1420764.1"/>
    <property type="molecule type" value="Genomic_DNA"/>
</dbReference>
<sequence>MFWFRLEQWNKMVDECVVFPFFFRSKLYGYKACIIHCFGLDDWYPKVGCSMCIGSMEYSDHLLQFDLINLNSITLHLQANPVHNHPLKDEIFKNIS</sequence>
<gene>
    <name evidence="1" type="ORF">QVD17_22616</name>
</gene>
<accession>A0AAD8KD59</accession>
<proteinExistence type="predicted"/>
<dbReference type="Proteomes" id="UP001229421">
    <property type="component" value="Unassembled WGS sequence"/>
</dbReference>
<reference evidence="1" key="1">
    <citation type="journal article" date="2023" name="bioRxiv">
        <title>Improved chromosome-level genome assembly for marigold (Tagetes erecta).</title>
        <authorList>
            <person name="Jiang F."/>
            <person name="Yuan L."/>
            <person name="Wang S."/>
            <person name="Wang H."/>
            <person name="Xu D."/>
            <person name="Wang A."/>
            <person name="Fan W."/>
        </authorList>
    </citation>
    <scope>NUCLEOTIDE SEQUENCE</scope>
    <source>
        <strain evidence="1">WSJ</strain>
        <tissue evidence="1">Leaf</tissue>
    </source>
</reference>
<comment type="caution">
    <text evidence="1">The sequence shown here is derived from an EMBL/GenBank/DDBJ whole genome shotgun (WGS) entry which is preliminary data.</text>
</comment>
<dbReference type="AlphaFoldDB" id="A0AAD8KD59"/>
<evidence type="ECO:0000313" key="1">
    <source>
        <dbReference type="EMBL" id="KAK1420764.1"/>
    </source>
</evidence>
<name>A0AAD8KD59_TARER</name>
<protein>
    <submittedName>
        <fullName evidence="1">Uncharacterized protein</fullName>
    </submittedName>
</protein>
<organism evidence="1 2">
    <name type="scientific">Tagetes erecta</name>
    <name type="common">African marigold</name>
    <dbReference type="NCBI Taxonomy" id="13708"/>
    <lineage>
        <taxon>Eukaryota</taxon>
        <taxon>Viridiplantae</taxon>
        <taxon>Streptophyta</taxon>
        <taxon>Embryophyta</taxon>
        <taxon>Tracheophyta</taxon>
        <taxon>Spermatophyta</taxon>
        <taxon>Magnoliopsida</taxon>
        <taxon>eudicotyledons</taxon>
        <taxon>Gunneridae</taxon>
        <taxon>Pentapetalae</taxon>
        <taxon>asterids</taxon>
        <taxon>campanulids</taxon>
        <taxon>Asterales</taxon>
        <taxon>Asteraceae</taxon>
        <taxon>Asteroideae</taxon>
        <taxon>Heliantheae alliance</taxon>
        <taxon>Tageteae</taxon>
        <taxon>Tagetes</taxon>
    </lineage>
</organism>
<keyword evidence="2" id="KW-1185">Reference proteome</keyword>
<evidence type="ECO:0000313" key="2">
    <source>
        <dbReference type="Proteomes" id="UP001229421"/>
    </source>
</evidence>